<protein>
    <submittedName>
        <fullName evidence="7">ABC transporter substrate-binding protein</fullName>
    </submittedName>
</protein>
<organism evidence="7 8">
    <name type="scientific">Lichenibacterium ramalinae</name>
    <dbReference type="NCBI Taxonomy" id="2316527"/>
    <lineage>
        <taxon>Bacteria</taxon>
        <taxon>Pseudomonadati</taxon>
        <taxon>Pseudomonadota</taxon>
        <taxon>Alphaproteobacteria</taxon>
        <taxon>Hyphomicrobiales</taxon>
        <taxon>Lichenihabitantaceae</taxon>
        <taxon>Lichenibacterium</taxon>
    </lineage>
</organism>
<evidence type="ECO:0000313" key="7">
    <source>
        <dbReference type="EMBL" id="RYB02462.1"/>
    </source>
</evidence>
<keyword evidence="4 6" id="KW-0732">Signal</keyword>
<evidence type="ECO:0000256" key="4">
    <source>
        <dbReference type="ARBA" id="ARBA00022729"/>
    </source>
</evidence>
<dbReference type="Gene3D" id="3.40.190.10">
    <property type="entry name" value="Periplasmic binding protein-like II"/>
    <property type="match status" value="2"/>
</dbReference>
<dbReference type="AlphaFoldDB" id="A0A4Q2R749"/>
<sequence length="429" mass="45780">MAWNAACGTAFAALLTIAGVAATSRPAQADTVSIACGAVGQELDVCRKLSDAWARNTGNSVNVVSTPNSTTERLALYQQLLAAGSPDIDVFEIDVIWPGILGSHFIDLAPYTKGAEKDAFPAILENNTRDGKLVAMPIYTDAGLLYYRKDLLERYGEAVPATWEALTTTARKIQDGERRAGQAGLWGIVFQAKAYEGLTCDALEWIASYGGGTVVAPDGKITIDNPRAAQALDMAAGWMKDLAPQGVLNYSEEETRGVFQSGHAVFMRNWPYAWPLSQSEGSPVKGKVGVTVLPAGPAPDGRHAAALGGWQFAVSRYSKHQALAADLVVFMTSKASARQWALQGGYFPAIPALYQDPELLAANPFFKDLLPAFTSAVARPSTATGGKYNQVSDAFWNAVSDTLTGKATAKDSLASLQARLNRLSRGGRW</sequence>
<dbReference type="InterPro" id="IPR006059">
    <property type="entry name" value="SBP"/>
</dbReference>
<evidence type="ECO:0000256" key="3">
    <source>
        <dbReference type="ARBA" id="ARBA00022448"/>
    </source>
</evidence>
<keyword evidence="3" id="KW-0813">Transport</keyword>
<dbReference type="Pfam" id="PF01547">
    <property type="entry name" value="SBP_bac_1"/>
    <property type="match status" value="1"/>
</dbReference>
<evidence type="ECO:0000256" key="2">
    <source>
        <dbReference type="ARBA" id="ARBA00008520"/>
    </source>
</evidence>
<evidence type="ECO:0000313" key="8">
    <source>
        <dbReference type="Proteomes" id="UP000289411"/>
    </source>
</evidence>
<keyword evidence="8" id="KW-1185">Reference proteome</keyword>
<dbReference type="PANTHER" id="PTHR43649:SF34">
    <property type="entry name" value="ABC TRANSPORTER PERIPLASMIC-BINDING PROTEIN YCJN-RELATED"/>
    <property type="match status" value="1"/>
</dbReference>
<dbReference type="InterPro" id="IPR050490">
    <property type="entry name" value="Bact_solute-bd_prot1"/>
</dbReference>
<comment type="subcellular location">
    <subcellularLocation>
        <location evidence="1">Periplasm</location>
    </subcellularLocation>
</comment>
<dbReference type="OrthoDB" id="9811951at2"/>
<evidence type="ECO:0000256" key="6">
    <source>
        <dbReference type="SAM" id="SignalP"/>
    </source>
</evidence>
<evidence type="ECO:0000256" key="1">
    <source>
        <dbReference type="ARBA" id="ARBA00004418"/>
    </source>
</evidence>
<dbReference type="PANTHER" id="PTHR43649">
    <property type="entry name" value="ARABINOSE-BINDING PROTEIN-RELATED"/>
    <property type="match status" value="1"/>
</dbReference>
<gene>
    <name evidence="7" type="ORF">D3272_21295</name>
</gene>
<dbReference type="EMBL" id="QYBC01000020">
    <property type="protein sequence ID" value="RYB02462.1"/>
    <property type="molecule type" value="Genomic_DNA"/>
</dbReference>
<dbReference type="CDD" id="cd14750">
    <property type="entry name" value="PBP2_TMBP"/>
    <property type="match status" value="1"/>
</dbReference>
<comment type="caution">
    <text evidence="7">The sequence shown here is derived from an EMBL/GenBank/DDBJ whole genome shotgun (WGS) entry which is preliminary data.</text>
</comment>
<reference evidence="7 8" key="1">
    <citation type="submission" date="2018-09" db="EMBL/GenBank/DDBJ databases">
        <authorList>
            <person name="Grouzdev D.S."/>
            <person name="Krutkina M.S."/>
        </authorList>
    </citation>
    <scope>NUCLEOTIDE SEQUENCE [LARGE SCALE GENOMIC DNA]</scope>
    <source>
        <strain evidence="7 8">RmlP001</strain>
    </source>
</reference>
<dbReference type="Proteomes" id="UP000289411">
    <property type="component" value="Unassembled WGS sequence"/>
</dbReference>
<feature type="chain" id="PRO_5020226360" evidence="6">
    <location>
        <begin position="30"/>
        <end position="429"/>
    </location>
</feature>
<evidence type="ECO:0000256" key="5">
    <source>
        <dbReference type="ARBA" id="ARBA00022764"/>
    </source>
</evidence>
<comment type="similarity">
    <text evidence="2">Belongs to the bacterial solute-binding protein 1 family.</text>
</comment>
<reference evidence="7 8" key="2">
    <citation type="submission" date="2019-02" db="EMBL/GenBank/DDBJ databases">
        <title>'Lichenibacterium ramalinii' gen. nov. sp. nov., 'Lichenibacterium minor' gen. nov. sp. nov.</title>
        <authorList>
            <person name="Pankratov T."/>
        </authorList>
    </citation>
    <scope>NUCLEOTIDE SEQUENCE [LARGE SCALE GENOMIC DNA]</scope>
    <source>
        <strain evidence="7 8">RmlP001</strain>
    </source>
</reference>
<name>A0A4Q2R749_9HYPH</name>
<feature type="signal peptide" evidence="6">
    <location>
        <begin position="1"/>
        <end position="29"/>
    </location>
</feature>
<dbReference type="SUPFAM" id="SSF53850">
    <property type="entry name" value="Periplasmic binding protein-like II"/>
    <property type="match status" value="1"/>
</dbReference>
<keyword evidence="5" id="KW-0574">Periplasm</keyword>
<dbReference type="GO" id="GO:0042597">
    <property type="term" value="C:periplasmic space"/>
    <property type="evidence" value="ECO:0007669"/>
    <property type="project" value="UniProtKB-SubCell"/>
</dbReference>
<accession>A0A4Q2R749</accession>
<dbReference type="RefSeq" id="WP_129221225.1">
    <property type="nucleotide sequence ID" value="NZ_QYBC01000020.1"/>
</dbReference>
<proteinExistence type="inferred from homology"/>